<sequence>MSHNLIHEKGISFLKNGIPRKPVLHSAPLKLLFSLGSPFFARRFEPIFNVEKLTEGELFPGVQLIFTPGHTEDSVSIYVEDEKALIVGDMLQGTKTGLKIPSIYEDINQLRRSIEKVKEFKVEKVYVSHGLSGPPRWPL</sequence>
<dbReference type="OrthoDB" id="197151at2157"/>
<accession>A0A2U9IR81</accession>
<dbReference type="AlphaFoldDB" id="A0A2U9IR81"/>
<organism evidence="2 3">
    <name type="scientific">Metallosphaera hakonensis JCM 8857 = DSM 7519</name>
    <dbReference type="NCBI Taxonomy" id="1293036"/>
    <lineage>
        <taxon>Archaea</taxon>
        <taxon>Thermoproteota</taxon>
        <taxon>Thermoprotei</taxon>
        <taxon>Sulfolobales</taxon>
        <taxon>Sulfolobaceae</taxon>
        <taxon>Metallosphaera</taxon>
    </lineage>
</organism>
<dbReference type="InterPro" id="IPR001279">
    <property type="entry name" value="Metallo-B-lactamas"/>
</dbReference>
<dbReference type="Proteomes" id="UP000247586">
    <property type="component" value="Chromosome"/>
</dbReference>
<dbReference type="RefSeq" id="WP_054837365.1">
    <property type="nucleotide sequence ID" value="NZ_BBBA01000048.1"/>
</dbReference>
<dbReference type="PANTHER" id="PTHR42951:SF18">
    <property type="entry name" value="METALLO-HYDROLASE MJ0296-RELATED"/>
    <property type="match status" value="1"/>
</dbReference>
<protein>
    <recommendedName>
        <fullName evidence="1">Metallo-beta-lactamase domain-containing protein</fullName>
    </recommendedName>
</protein>
<reference evidence="3" key="3">
    <citation type="submission" date="2020-03" db="EMBL/GenBank/DDBJ databases">
        <title>Sequencing and Assembly of Multiple Reported Metal-Biooxidizing Members of the Extremely Thermoacidophilic Archaeal Family Sulfolobaceae.</title>
        <authorList>
            <person name="Counts J.A."/>
            <person name="Kelly R.M."/>
        </authorList>
    </citation>
    <scope>NUCLEOTIDE SEQUENCE [LARGE SCALE GENOMIC DNA]</scope>
    <source>
        <strain evidence="3">HO1-1</strain>
    </source>
</reference>
<dbReference type="STRING" id="1293036.GCA_001315825_02913"/>
<dbReference type="GeneID" id="36833933"/>
<evidence type="ECO:0000313" key="2">
    <source>
        <dbReference type="EMBL" id="AWR98558.1"/>
    </source>
</evidence>
<reference evidence="2 3" key="1">
    <citation type="submission" date="2018-05" db="EMBL/GenBank/DDBJ databases">
        <title>Complete Genome Sequences of Extremely Thermoacidophilic, Metal-Mobilizing Type-Strain Members of the Archaeal Family Sulfolobaceae: Acidianus brierleyi DSM-1651T, Acidianus sulfidivorans DSM-18786T, Metallosphaera hakonensis DSM-7519T, and Metallosphaera prunae DSM-10039T.</title>
        <authorList>
            <person name="Counts J.A."/>
            <person name="Kelly R.M."/>
        </authorList>
    </citation>
    <scope>NUCLEOTIDE SEQUENCE [LARGE SCALE GENOMIC DNA]</scope>
    <source>
        <strain evidence="2 3">HO1-1</strain>
    </source>
</reference>
<dbReference type="PANTHER" id="PTHR42951">
    <property type="entry name" value="METALLO-BETA-LACTAMASE DOMAIN-CONTAINING"/>
    <property type="match status" value="1"/>
</dbReference>
<dbReference type="EMBL" id="CP029287">
    <property type="protein sequence ID" value="AWR98558.1"/>
    <property type="molecule type" value="Genomic_DNA"/>
</dbReference>
<gene>
    <name evidence="2" type="ORF">DFR87_01285</name>
</gene>
<name>A0A2U9IR81_9CREN</name>
<feature type="domain" description="Metallo-beta-lactamase" evidence="1">
    <location>
        <begin position="28"/>
        <end position="129"/>
    </location>
</feature>
<dbReference type="InterPro" id="IPR036866">
    <property type="entry name" value="RibonucZ/Hydroxyglut_hydro"/>
</dbReference>
<proteinExistence type="predicted"/>
<dbReference type="Gene3D" id="3.60.15.10">
    <property type="entry name" value="Ribonuclease Z/Hydroxyacylglutathione hydrolase-like"/>
    <property type="match status" value="1"/>
</dbReference>
<dbReference type="KEGG" id="mhk:DFR87_01285"/>
<dbReference type="InterPro" id="IPR050855">
    <property type="entry name" value="NDM-1-like"/>
</dbReference>
<evidence type="ECO:0000259" key="1">
    <source>
        <dbReference type="Pfam" id="PF00753"/>
    </source>
</evidence>
<keyword evidence="3" id="KW-1185">Reference proteome</keyword>
<reference evidence="3" key="2">
    <citation type="submission" date="2020-03" db="EMBL/GenBank/DDBJ databases">
        <title>Complete Genome Sequences of Extremely Thermoacidophilic, Metal-Mobilizing Type-Strain Members of the Archaeal Family Sulfolobaceae: Acidianus brierleyi DSM-1651T, Acidianus sulfidivorans DSM-18786T, Metallosphaera hakonensis DSM-7519T, and Metallosphaera prunae DSM-10039T.</title>
        <authorList>
            <person name="Counts J.A."/>
            <person name="Kelly R.M."/>
        </authorList>
    </citation>
    <scope>NUCLEOTIDE SEQUENCE [LARGE SCALE GENOMIC DNA]</scope>
    <source>
        <strain evidence="3">HO1-1</strain>
    </source>
</reference>
<dbReference type="Pfam" id="PF00753">
    <property type="entry name" value="Lactamase_B"/>
    <property type="match status" value="1"/>
</dbReference>
<evidence type="ECO:0000313" key="3">
    <source>
        <dbReference type="Proteomes" id="UP000247586"/>
    </source>
</evidence>
<dbReference type="SUPFAM" id="SSF56281">
    <property type="entry name" value="Metallo-hydrolase/oxidoreductase"/>
    <property type="match status" value="1"/>
</dbReference>